<comment type="similarity">
    <text evidence="1">Belongs to the MsrA Met sulfoxide reductase family.</text>
</comment>
<evidence type="ECO:0000256" key="1">
    <source>
        <dbReference type="ARBA" id="ARBA00005591"/>
    </source>
</evidence>
<dbReference type="EC" id="1.8.4.11" evidence="2"/>
<dbReference type="HAMAP" id="MF_01401">
    <property type="entry name" value="MsrA"/>
    <property type="match status" value="1"/>
</dbReference>
<evidence type="ECO:0000313" key="8">
    <source>
        <dbReference type="Proteomes" id="UP000241890"/>
    </source>
</evidence>
<dbReference type="NCBIfam" id="TIGR00401">
    <property type="entry name" value="msrA"/>
    <property type="match status" value="1"/>
</dbReference>
<dbReference type="SUPFAM" id="SSF55068">
    <property type="entry name" value="Peptide methionine sulfoxide reductase"/>
    <property type="match status" value="1"/>
</dbReference>
<dbReference type="Proteomes" id="UP000241890">
    <property type="component" value="Unassembled WGS sequence"/>
</dbReference>
<evidence type="ECO:0000256" key="3">
    <source>
        <dbReference type="ARBA" id="ARBA00023002"/>
    </source>
</evidence>
<dbReference type="EMBL" id="BEYU01000012">
    <property type="protein sequence ID" value="GBG25423.1"/>
    <property type="molecule type" value="Genomic_DNA"/>
</dbReference>
<reference evidence="7 8" key="1">
    <citation type="submission" date="2017-12" db="EMBL/GenBank/DDBJ databases">
        <title>Sequencing, de novo assembly and annotation of complete genome of a new Thraustochytrid species, strain FCC1311.</title>
        <authorList>
            <person name="Sedici K."/>
            <person name="Godart F."/>
            <person name="Aiese Cigliano R."/>
            <person name="Sanseverino W."/>
            <person name="Barakat M."/>
            <person name="Ortet P."/>
            <person name="Marechal E."/>
            <person name="Cagnac O."/>
            <person name="Amato A."/>
        </authorList>
    </citation>
    <scope>NUCLEOTIDE SEQUENCE [LARGE SCALE GENOMIC DNA]</scope>
</reference>
<evidence type="ECO:0000256" key="4">
    <source>
        <dbReference type="ARBA" id="ARBA00030273"/>
    </source>
</evidence>
<accession>A0A2R5GA55</accession>
<dbReference type="FunFam" id="3.30.1060.10:FF:000002">
    <property type="entry name" value="Peptide methionine sulfoxide reductase"/>
    <property type="match status" value="1"/>
</dbReference>
<keyword evidence="8" id="KW-1185">Reference proteome</keyword>
<evidence type="ECO:0000313" key="7">
    <source>
        <dbReference type="EMBL" id="GBG25423.1"/>
    </source>
</evidence>
<organism evidence="7 8">
    <name type="scientific">Hondaea fermentalgiana</name>
    <dbReference type="NCBI Taxonomy" id="2315210"/>
    <lineage>
        <taxon>Eukaryota</taxon>
        <taxon>Sar</taxon>
        <taxon>Stramenopiles</taxon>
        <taxon>Bigyra</taxon>
        <taxon>Labyrinthulomycetes</taxon>
        <taxon>Thraustochytrida</taxon>
        <taxon>Thraustochytriidae</taxon>
        <taxon>Hondaea</taxon>
    </lineage>
</organism>
<gene>
    <name evidence="7" type="ORF">FCC1311_016412</name>
</gene>
<dbReference type="Pfam" id="PF01625">
    <property type="entry name" value="PMSR"/>
    <property type="match status" value="1"/>
</dbReference>
<dbReference type="InterPro" id="IPR002569">
    <property type="entry name" value="Met_Sox_Rdtase_MsrA_dom"/>
</dbReference>
<dbReference type="AlphaFoldDB" id="A0A2R5GA55"/>
<proteinExistence type="inferred from homology"/>
<feature type="domain" description="Peptide methionine sulphoxide reductase MsrA" evidence="6">
    <location>
        <begin position="22"/>
        <end position="167"/>
    </location>
</feature>
<sequence length="182" mass="20274">MQALLQREVPSSGTCALQEAQTATFAAGCFWVVELRFQRIPGVVETQVGYTGGHMAHPTYDDVLSDETGHAEAVEVAFDPEVVSFRELADVFFEMHDPTTLNRQGNDHGRQYRSAIFFHSKAQETEAKEALADAQKLYSNSIKTQIVPASEWWPAEEYHQRYLSKGGQSASKGDLSPIRCYG</sequence>
<dbReference type="InterPro" id="IPR036509">
    <property type="entry name" value="Met_Sox_Rdtase_MsrA_sf"/>
</dbReference>
<evidence type="ECO:0000256" key="5">
    <source>
        <dbReference type="ARBA" id="ARBA00030643"/>
    </source>
</evidence>
<dbReference type="InParanoid" id="A0A2R5GA55"/>
<dbReference type="GO" id="GO:0008113">
    <property type="term" value="F:peptide-methionine (S)-S-oxide reductase activity"/>
    <property type="evidence" value="ECO:0007669"/>
    <property type="project" value="UniProtKB-EC"/>
</dbReference>
<comment type="caution">
    <text evidence="7">The sequence shown here is derived from an EMBL/GenBank/DDBJ whole genome shotgun (WGS) entry which is preliminary data.</text>
</comment>
<dbReference type="OrthoDB" id="77405at2759"/>
<dbReference type="Gene3D" id="3.30.1060.10">
    <property type="entry name" value="Peptide methionine sulphoxide reductase MsrA"/>
    <property type="match status" value="1"/>
</dbReference>
<keyword evidence="3" id="KW-0560">Oxidoreductase</keyword>
<protein>
    <recommendedName>
        <fullName evidence="2">peptide-methionine (S)-S-oxide reductase</fullName>
        <ecNumber evidence="2">1.8.4.11</ecNumber>
    </recommendedName>
    <alternativeName>
        <fullName evidence="5">Peptide-methionine (S)-S-oxide reductase</fullName>
    </alternativeName>
    <alternativeName>
        <fullName evidence="4">Protein-methionine-S-oxide reductase</fullName>
    </alternativeName>
</protein>
<dbReference type="PANTHER" id="PTHR43774:SF1">
    <property type="entry name" value="PEPTIDE METHIONINE SULFOXIDE REDUCTASE MSRA 2"/>
    <property type="match status" value="1"/>
</dbReference>
<evidence type="ECO:0000259" key="6">
    <source>
        <dbReference type="Pfam" id="PF01625"/>
    </source>
</evidence>
<dbReference type="PANTHER" id="PTHR43774">
    <property type="entry name" value="PEPTIDE METHIONINE SULFOXIDE REDUCTASE"/>
    <property type="match status" value="1"/>
</dbReference>
<evidence type="ECO:0000256" key="2">
    <source>
        <dbReference type="ARBA" id="ARBA00012502"/>
    </source>
</evidence>
<name>A0A2R5GA55_9STRA</name>